<organism evidence="1 2">
    <name type="scientific">Oryzias melastigma</name>
    <name type="common">Marine medaka</name>
    <dbReference type="NCBI Taxonomy" id="30732"/>
    <lineage>
        <taxon>Eukaryota</taxon>
        <taxon>Metazoa</taxon>
        <taxon>Chordata</taxon>
        <taxon>Craniata</taxon>
        <taxon>Vertebrata</taxon>
        <taxon>Euteleostomi</taxon>
        <taxon>Actinopterygii</taxon>
        <taxon>Neopterygii</taxon>
        <taxon>Teleostei</taxon>
        <taxon>Neoteleostei</taxon>
        <taxon>Acanthomorphata</taxon>
        <taxon>Ovalentaria</taxon>
        <taxon>Atherinomorphae</taxon>
        <taxon>Beloniformes</taxon>
        <taxon>Adrianichthyidae</taxon>
        <taxon>Oryziinae</taxon>
        <taxon>Oryzias</taxon>
    </lineage>
</organism>
<reference evidence="1" key="1">
    <citation type="submission" date="2025-08" db="UniProtKB">
        <authorList>
            <consortium name="Ensembl"/>
        </authorList>
    </citation>
    <scope>IDENTIFICATION</scope>
</reference>
<evidence type="ECO:0000313" key="1">
    <source>
        <dbReference type="Ensembl" id="ENSOMEP00000031184.1"/>
    </source>
</evidence>
<dbReference type="Gene3D" id="3.30.420.10">
    <property type="entry name" value="Ribonuclease H-like superfamily/Ribonuclease H"/>
    <property type="match status" value="1"/>
</dbReference>
<evidence type="ECO:0008006" key="3">
    <source>
        <dbReference type="Google" id="ProtNLM"/>
    </source>
</evidence>
<dbReference type="GO" id="GO:0003676">
    <property type="term" value="F:nucleic acid binding"/>
    <property type="evidence" value="ECO:0007669"/>
    <property type="project" value="InterPro"/>
</dbReference>
<reference evidence="1" key="2">
    <citation type="submission" date="2025-09" db="UniProtKB">
        <authorList>
            <consortium name="Ensembl"/>
        </authorList>
    </citation>
    <scope>IDENTIFICATION</scope>
</reference>
<name>A0A3B3DP29_ORYME</name>
<accession>A0A3B3DP29</accession>
<dbReference type="STRING" id="30732.ENSOMEP00000031184"/>
<dbReference type="AlphaFoldDB" id="A0A3B3DP29"/>
<keyword evidence="2" id="KW-1185">Reference proteome</keyword>
<dbReference type="PaxDb" id="30732-ENSOMEP00000031184"/>
<sequence length="104" mass="12136">MQSILMKKPRKRTLMCISVFPGQNSCVTSMSPDLNPIELIWDQPKQRLDERTPPQVTWQLQIAFTEEWNPLPQNNIIKLVRSVGKRLTNDNISLVLFWIFSNVL</sequence>
<protein>
    <recommendedName>
        <fullName evidence="3">Tc1-like transposase DDE domain-containing protein</fullName>
    </recommendedName>
</protein>
<dbReference type="Proteomes" id="UP000261560">
    <property type="component" value="Unplaced"/>
</dbReference>
<evidence type="ECO:0000313" key="2">
    <source>
        <dbReference type="Proteomes" id="UP000261560"/>
    </source>
</evidence>
<dbReference type="InterPro" id="IPR036397">
    <property type="entry name" value="RNaseH_sf"/>
</dbReference>
<proteinExistence type="predicted"/>
<dbReference type="GeneTree" id="ENSGT01020000230579"/>
<dbReference type="Ensembl" id="ENSOMET00000033541.1">
    <property type="protein sequence ID" value="ENSOMEP00000031184.1"/>
    <property type="gene ID" value="ENSOMEG00000015884.1"/>
</dbReference>